<keyword evidence="3" id="KW-1185">Reference proteome</keyword>
<organism evidence="2 3">
    <name type="scientific">Gonium pectorale</name>
    <name type="common">Green alga</name>
    <dbReference type="NCBI Taxonomy" id="33097"/>
    <lineage>
        <taxon>Eukaryota</taxon>
        <taxon>Viridiplantae</taxon>
        <taxon>Chlorophyta</taxon>
        <taxon>core chlorophytes</taxon>
        <taxon>Chlorophyceae</taxon>
        <taxon>CS clade</taxon>
        <taxon>Chlamydomonadales</taxon>
        <taxon>Volvocaceae</taxon>
        <taxon>Gonium</taxon>
    </lineage>
</organism>
<accession>A0A150FU24</accession>
<protein>
    <submittedName>
        <fullName evidence="2">Uncharacterized protein</fullName>
    </submittedName>
</protein>
<feature type="region of interest" description="Disordered" evidence="1">
    <location>
        <begin position="36"/>
        <end position="105"/>
    </location>
</feature>
<dbReference type="Proteomes" id="UP000075714">
    <property type="component" value="Unassembled WGS sequence"/>
</dbReference>
<evidence type="ECO:0000313" key="2">
    <source>
        <dbReference type="EMBL" id="KXZ41096.1"/>
    </source>
</evidence>
<comment type="caution">
    <text evidence="2">The sequence shown here is derived from an EMBL/GenBank/DDBJ whole genome shotgun (WGS) entry which is preliminary data.</text>
</comment>
<feature type="compositionally biased region" description="Pro residues" evidence="1">
    <location>
        <begin position="86"/>
        <end position="96"/>
    </location>
</feature>
<dbReference type="AlphaFoldDB" id="A0A150FU24"/>
<name>A0A150FU24_GONPE</name>
<reference evidence="3" key="1">
    <citation type="journal article" date="2016" name="Nat. Commun.">
        <title>The Gonium pectorale genome demonstrates co-option of cell cycle regulation during the evolution of multicellularity.</title>
        <authorList>
            <person name="Hanschen E.R."/>
            <person name="Marriage T.N."/>
            <person name="Ferris P.J."/>
            <person name="Hamaji T."/>
            <person name="Toyoda A."/>
            <person name="Fujiyama A."/>
            <person name="Neme R."/>
            <person name="Noguchi H."/>
            <person name="Minakuchi Y."/>
            <person name="Suzuki M."/>
            <person name="Kawai-Toyooka H."/>
            <person name="Smith D.R."/>
            <person name="Sparks H."/>
            <person name="Anderson J."/>
            <person name="Bakaric R."/>
            <person name="Luria V."/>
            <person name="Karger A."/>
            <person name="Kirschner M.W."/>
            <person name="Durand P.M."/>
            <person name="Michod R.E."/>
            <person name="Nozaki H."/>
            <person name="Olson B.J."/>
        </authorList>
    </citation>
    <scope>NUCLEOTIDE SEQUENCE [LARGE SCALE GENOMIC DNA]</scope>
    <source>
        <strain evidence="3">NIES-2863</strain>
    </source>
</reference>
<evidence type="ECO:0000313" key="3">
    <source>
        <dbReference type="Proteomes" id="UP000075714"/>
    </source>
</evidence>
<evidence type="ECO:0000256" key="1">
    <source>
        <dbReference type="SAM" id="MobiDB-lite"/>
    </source>
</evidence>
<feature type="compositionally biased region" description="Low complexity" evidence="1">
    <location>
        <begin position="63"/>
        <end position="85"/>
    </location>
</feature>
<proteinExistence type="predicted"/>
<gene>
    <name evidence="2" type="ORF">GPECTOR_805g33</name>
</gene>
<feature type="compositionally biased region" description="Low complexity" evidence="1">
    <location>
        <begin position="36"/>
        <end position="53"/>
    </location>
</feature>
<sequence length="287" mass="29249">MLLGAEAARACLEPGYCNQAATTGPAVAAVTTATATSDATSAASSSALVAGSPGRHRPPPLPETAATGAGPAGDAAAVRRPARPQQQPPTSSPPAPGSLSVPEQQPQRILVLKESPEEGEALVGTQIGAQLGPQGPRQPGGQHGTWREGFMGEAETGVKEAEVSIVTEAGWEADDQAAQQQGVDGLEAFPDGLETFPDGPEADGGSGAATPAVRCAGCAALEAKVCGQVAKIAKLEALVEVLEQDKPGVVLELTAMKEDARRCAANLWSELERQQTIGGLWSERELP</sequence>
<dbReference type="EMBL" id="LSYV01000801">
    <property type="protein sequence ID" value="KXZ41096.1"/>
    <property type="molecule type" value="Genomic_DNA"/>
</dbReference>